<feature type="compositionally biased region" description="Polar residues" evidence="1">
    <location>
        <begin position="62"/>
        <end position="76"/>
    </location>
</feature>
<dbReference type="RefSeq" id="WP_317016788.1">
    <property type="nucleotide sequence ID" value="NZ_CP136511.1"/>
</dbReference>
<organism evidence="2 3">
    <name type="scientific">Paraburkholderia kirstenboschensis</name>
    <dbReference type="NCBI Taxonomy" id="1245436"/>
    <lineage>
        <taxon>Bacteria</taxon>
        <taxon>Pseudomonadati</taxon>
        <taxon>Pseudomonadota</taxon>
        <taxon>Betaproteobacteria</taxon>
        <taxon>Burkholderiales</taxon>
        <taxon>Burkholderiaceae</taxon>
        <taxon>Paraburkholderia</taxon>
    </lineage>
</organism>
<evidence type="ECO:0000313" key="3">
    <source>
        <dbReference type="Proteomes" id="UP001302652"/>
    </source>
</evidence>
<accession>A0ABZ0EE10</accession>
<evidence type="ECO:0000256" key="1">
    <source>
        <dbReference type="SAM" id="MobiDB-lite"/>
    </source>
</evidence>
<feature type="region of interest" description="Disordered" evidence="1">
    <location>
        <begin position="62"/>
        <end position="93"/>
    </location>
</feature>
<name>A0ABZ0EE10_9BURK</name>
<reference evidence="2 3" key="1">
    <citation type="submission" date="2023-10" db="EMBL/GenBank/DDBJ databases">
        <title>Surface-active antibiotics is a multifunctional adaptation for post-fire microbes.</title>
        <authorList>
            <person name="Liu M.D."/>
            <person name="Du Y."/>
            <person name="Koupaei S.K."/>
            <person name="Kim N.R."/>
            <person name="Zhang W."/>
            <person name="Traxler M.F."/>
        </authorList>
    </citation>
    <scope>NUCLEOTIDE SEQUENCE [LARGE SCALE GENOMIC DNA]</scope>
    <source>
        <strain evidence="2 3">F3</strain>
    </source>
</reference>
<feature type="compositionally biased region" description="Low complexity" evidence="1">
    <location>
        <begin position="83"/>
        <end position="93"/>
    </location>
</feature>
<dbReference type="Proteomes" id="UP001302652">
    <property type="component" value="Chromosome 3"/>
</dbReference>
<sequence>MSYFGAAATVAATINGVPGSNLGTAPSLSGFASASTHQSIAAGGAYQFGPARAGITGTNTAFKGLGDTSSGPTRSASPAARITTTPKSTASTT</sequence>
<protein>
    <submittedName>
        <fullName evidence="2">Uncharacterized protein</fullName>
    </submittedName>
</protein>
<gene>
    <name evidence="2" type="ORF">RW095_04145</name>
</gene>
<dbReference type="EMBL" id="CP136511">
    <property type="protein sequence ID" value="WOD14780.1"/>
    <property type="molecule type" value="Genomic_DNA"/>
</dbReference>
<evidence type="ECO:0000313" key="2">
    <source>
        <dbReference type="EMBL" id="WOD14780.1"/>
    </source>
</evidence>
<proteinExistence type="predicted"/>
<keyword evidence="3" id="KW-1185">Reference proteome</keyword>